<reference evidence="2" key="1">
    <citation type="journal article" date="2017" name="Front. Plant Sci.">
        <title>Climate Clever Clovers: New Paradigm to Reduce the Environmental Footprint of Ruminants by Breeding Low Methanogenic Forages Utilizing Haplotype Variation.</title>
        <authorList>
            <person name="Kaur P."/>
            <person name="Appels R."/>
            <person name="Bayer P.E."/>
            <person name="Keeble-Gagnere G."/>
            <person name="Wang J."/>
            <person name="Hirakawa H."/>
            <person name="Shirasawa K."/>
            <person name="Vercoe P."/>
            <person name="Stefanova K."/>
            <person name="Durmic Z."/>
            <person name="Nichols P."/>
            <person name="Revell C."/>
            <person name="Isobe S.N."/>
            <person name="Edwards D."/>
            <person name="Erskine W."/>
        </authorList>
    </citation>
    <scope>NUCLEOTIDE SEQUENCE [LARGE SCALE GENOMIC DNA]</scope>
    <source>
        <strain evidence="2">cv. Daliak</strain>
    </source>
</reference>
<protein>
    <recommendedName>
        <fullName evidence="3">RRM domain-containing protein</fullName>
    </recommendedName>
</protein>
<dbReference type="InterPro" id="IPR035979">
    <property type="entry name" value="RBD_domain_sf"/>
</dbReference>
<proteinExistence type="predicted"/>
<dbReference type="Gene3D" id="3.30.70.330">
    <property type="match status" value="1"/>
</dbReference>
<dbReference type="GO" id="GO:0003676">
    <property type="term" value="F:nucleic acid binding"/>
    <property type="evidence" value="ECO:0007669"/>
    <property type="project" value="InterPro"/>
</dbReference>
<dbReference type="InterPro" id="IPR012677">
    <property type="entry name" value="Nucleotide-bd_a/b_plait_sf"/>
</dbReference>
<dbReference type="PANTHER" id="PTHR36309">
    <property type="entry name" value="RNA-BINDING (RRM/RBD/RNP MOTIFS) FAMILY PROTEIN"/>
    <property type="match status" value="1"/>
</dbReference>
<dbReference type="EMBL" id="DF974255">
    <property type="protein sequence ID" value="GAU46837.1"/>
    <property type="molecule type" value="Genomic_DNA"/>
</dbReference>
<accession>A0A2Z6PMP0</accession>
<gene>
    <name evidence="1" type="ORF">TSUD_100550</name>
</gene>
<evidence type="ECO:0000313" key="1">
    <source>
        <dbReference type="EMBL" id="GAU46837.1"/>
    </source>
</evidence>
<evidence type="ECO:0008006" key="3">
    <source>
        <dbReference type="Google" id="ProtNLM"/>
    </source>
</evidence>
<dbReference type="OrthoDB" id="1913496at2759"/>
<keyword evidence="2" id="KW-1185">Reference proteome</keyword>
<sequence>MSPHVTESVIRSALDQFAIVKSVKFIPNYIGPISLPQCALVEFDSAKKVKEVIAMIKQYPFMMSGCHDP</sequence>
<dbReference type="Proteomes" id="UP000242715">
    <property type="component" value="Unassembled WGS sequence"/>
</dbReference>
<evidence type="ECO:0000313" key="2">
    <source>
        <dbReference type="Proteomes" id="UP000242715"/>
    </source>
</evidence>
<organism evidence="1 2">
    <name type="scientific">Trifolium subterraneum</name>
    <name type="common">Subterranean clover</name>
    <dbReference type="NCBI Taxonomy" id="3900"/>
    <lineage>
        <taxon>Eukaryota</taxon>
        <taxon>Viridiplantae</taxon>
        <taxon>Streptophyta</taxon>
        <taxon>Embryophyta</taxon>
        <taxon>Tracheophyta</taxon>
        <taxon>Spermatophyta</taxon>
        <taxon>Magnoliopsida</taxon>
        <taxon>eudicotyledons</taxon>
        <taxon>Gunneridae</taxon>
        <taxon>Pentapetalae</taxon>
        <taxon>rosids</taxon>
        <taxon>fabids</taxon>
        <taxon>Fabales</taxon>
        <taxon>Fabaceae</taxon>
        <taxon>Papilionoideae</taxon>
        <taxon>50 kb inversion clade</taxon>
        <taxon>NPAAA clade</taxon>
        <taxon>Hologalegina</taxon>
        <taxon>IRL clade</taxon>
        <taxon>Trifolieae</taxon>
        <taxon>Trifolium</taxon>
    </lineage>
</organism>
<name>A0A2Z6PMP0_TRISU</name>
<dbReference type="SUPFAM" id="SSF54928">
    <property type="entry name" value="RNA-binding domain, RBD"/>
    <property type="match status" value="1"/>
</dbReference>
<dbReference type="PANTHER" id="PTHR36309:SF1">
    <property type="entry name" value="RNA-BINDING (RRM_RBD_RNP MOTIFS) FAMILY PROTEIN"/>
    <property type="match status" value="1"/>
</dbReference>
<dbReference type="InterPro" id="IPR053316">
    <property type="entry name" value="Epigenetic_reg_gene_expr"/>
</dbReference>
<dbReference type="AlphaFoldDB" id="A0A2Z6PMP0"/>